<dbReference type="InterPro" id="IPR029044">
    <property type="entry name" value="Nucleotide-diphossugar_trans"/>
</dbReference>
<comment type="subcellular location">
    <subcellularLocation>
        <location evidence="1">Membrane</location>
        <topology evidence="1">Multi-pass membrane protein</topology>
    </subcellularLocation>
</comment>
<dbReference type="CDD" id="cd04187">
    <property type="entry name" value="DPM1_like_bac"/>
    <property type="match status" value="1"/>
</dbReference>
<dbReference type="PANTHER" id="PTHR48090">
    <property type="entry name" value="UNDECAPRENYL-PHOSPHATE 4-DEOXY-4-FORMAMIDO-L-ARABINOSE TRANSFERASE-RELATED"/>
    <property type="match status" value="1"/>
</dbReference>
<evidence type="ECO:0000256" key="6">
    <source>
        <dbReference type="ARBA" id="ARBA00023136"/>
    </source>
</evidence>
<evidence type="ECO:0000313" key="10">
    <source>
        <dbReference type="Proteomes" id="UP000029870"/>
    </source>
</evidence>
<comment type="caution">
    <text evidence="9">The sequence shown here is derived from an EMBL/GenBank/DDBJ whole genome shotgun (WGS) entry which is preliminary data.</text>
</comment>
<dbReference type="InterPro" id="IPR001173">
    <property type="entry name" value="Glyco_trans_2-like"/>
</dbReference>
<dbReference type="Proteomes" id="UP000029870">
    <property type="component" value="Unassembled WGS sequence"/>
</dbReference>
<evidence type="ECO:0000256" key="4">
    <source>
        <dbReference type="ARBA" id="ARBA00022692"/>
    </source>
</evidence>
<dbReference type="Gene3D" id="3.90.550.10">
    <property type="entry name" value="Spore Coat Polysaccharide Biosynthesis Protein SpsA, Chain A"/>
    <property type="match status" value="1"/>
</dbReference>
<feature type="domain" description="Glycosyltransferase 2-like" evidence="8">
    <location>
        <begin position="5"/>
        <end position="62"/>
    </location>
</feature>
<keyword evidence="3 9" id="KW-0808">Transferase</keyword>
<dbReference type="AlphaFoldDB" id="A0A6D2C7L1"/>
<sequence length="355" mass="39843">MVLAIVIPCYNEEAVLQETHKTISKKLEQLIDSRSISKDSFCVFVDDGSKDNTWSILKDLSSKNTTFTPPPPTDIAKIDIDKHKVTLNISLDNTAESNLTESTTNNKVKIISLKLSRNCGHQNALLAGLEYVADKCDCAISIDCDLQDDISVFDEFVAKAKMGAEVIYGVRKSRQKDSFFKKHTALGFYRLMEIMGVKITYNHADYRLLSNRAIKALLRFSEVNLFLRGIVPLLGFQTAVVEYDRLERFAGESKYPLGKMLSFAWNGITSFSVVPLRLVSVLGIVFFILSITLGCYALFVKLFTDGVVYGWASTIIPLCFFSGIQLLSLGIIGEYVGKIYAESKRRPRYFVEEII</sequence>
<evidence type="ECO:0000256" key="7">
    <source>
        <dbReference type="SAM" id="Phobius"/>
    </source>
</evidence>
<dbReference type="GO" id="GO:0016757">
    <property type="term" value="F:glycosyltransferase activity"/>
    <property type="evidence" value="ECO:0007669"/>
    <property type="project" value="UniProtKB-KW"/>
</dbReference>
<protein>
    <submittedName>
        <fullName evidence="9">Glycosyltransferase</fullName>
    </submittedName>
</protein>
<dbReference type="PANTHER" id="PTHR48090:SF1">
    <property type="entry name" value="PROPHAGE BACTOPRENOL GLUCOSYL TRANSFERASE HOMOLOG"/>
    <property type="match status" value="1"/>
</dbReference>
<dbReference type="SUPFAM" id="SSF53448">
    <property type="entry name" value="Nucleotide-diphospho-sugar transferases"/>
    <property type="match status" value="1"/>
</dbReference>
<dbReference type="RefSeq" id="WP_027338420.1">
    <property type="nucleotide sequence ID" value="NZ_JRPH02000030.1"/>
</dbReference>
<dbReference type="Pfam" id="PF00535">
    <property type="entry name" value="Glycos_transf_2"/>
    <property type="match status" value="2"/>
</dbReference>
<evidence type="ECO:0000313" key="9">
    <source>
        <dbReference type="EMBL" id="TLE03545.1"/>
    </source>
</evidence>
<evidence type="ECO:0000259" key="8">
    <source>
        <dbReference type="Pfam" id="PF00535"/>
    </source>
</evidence>
<dbReference type="EMBL" id="JRPH02000030">
    <property type="protein sequence ID" value="TLE03545.1"/>
    <property type="molecule type" value="Genomic_DNA"/>
</dbReference>
<name>A0A6D2C7L1_9HELI</name>
<dbReference type="GO" id="GO:0005886">
    <property type="term" value="C:plasma membrane"/>
    <property type="evidence" value="ECO:0007669"/>
    <property type="project" value="TreeGrafter"/>
</dbReference>
<reference evidence="9 10" key="1">
    <citation type="journal article" date="2014" name="Genome Announc.">
        <title>Draft genome sequences of eight enterohepatic helicobacter species isolated from both laboratory and wild rodents.</title>
        <authorList>
            <person name="Sheh A."/>
            <person name="Shen Z."/>
            <person name="Fox J.G."/>
        </authorList>
    </citation>
    <scope>NUCLEOTIDE SEQUENCE [LARGE SCALE GENOMIC DNA]</scope>
    <source>
        <strain evidence="9 10">Missouri</strain>
    </source>
</reference>
<keyword evidence="6 7" id="KW-0472">Membrane</keyword>
<evidence type="ECO:0000256" key="5">
    <source>
        <dbReference type="ARBA" id="ARBA00022989"/>
    </source>
</evidence>
<feature type="transmembrane region" description="Helical" evidence="7">
    <location>
        <begin position="278"/>
        <end position="299"/>
    </location>
</feature>
<dbReference type="InterPro" id="IPR050256">
    <property type="entry name" value="Glycosyltransferase_2"/>
</dbReference>
<feature type="transmembrane region" description="Helical" evidence="7">
    <location>
        <begin position="311"/>
        <end position="336"/>
    </location>
</feature>
<accession>A0A6D2C7L1</accession>
<gene>
    <name evidence="9" type="ORF">LS77_008930</name>
</gene>
<keyword evidence="5 7" id="KW-1133">Transmembrane helix</keyword>
<proteinExistence type="predicted"/>
<keyword evidence="2" id="KW-0328">Glycosyltransferase</keyword>
<feature type="domain" description="Glycosyltransferase 2-like" evidence="8">
    <location>
        <begin position="106"/>
        <end position="216"/>
    </location>
</feature>
<organism evidence="9 10">
    <name type="scientific">Helicobacter bilis</name>
    <dbReference type="NCBI Taxonomy" id="37372"/>
    <lineage>
        <taxon>Bacteria</taxon>
        <taxon>Pseudomonadati</taxon>
        <taxon>Campylobacterota</taxon>
        <taxon>Epsilonproteobacteria</taxon>
        <taxon>Campylobacterales</taxon>
        <taxon>Helicobacteraceae</taxon>
        <taxon>Helicobacter</taxon>
    </lineage>
</organism>
<evidence type="ECO:0000256" key="1">
    <source>
        <dbReference type="ARBA" id="ARBA00004141"/>
    </source>
</evidence>
<keyword evidence="4 7" id="KW-0812">Transmembrane</keyword>
<evidence type="ECO:0000256" key="3">
    <source>
        <dbReference type="ARBA" id="ARBA00022679"/>
    </source>
</evidence>
<evidence type="ECO:0000256" key="2">
    <source>
        <dbReference type="ARBA" id="ARBA00022676"/>
    </source>
</evidence>